<keyword evidence="6" id="KW-0677">Repeat</keyword>
<accession>A0A2S2CPP2</accession>
<dbReference type="SUPFAM" id="SSF53756">
    <property type="entry name" value="UDP-Glycosyltransferase/glycogen phosphorylase"/>
    <property type="match status" value="1"/>
</dbReference>
<dbReference type="SUPFAM" id="SSF48452">
    <property type="entry name" value="TPR-like"/>
    <property type="match status" value="1"/>
</dbReference>
<dbReference type="PANTHER" id="PTHR44998:SF1">
    <property type="entry name" value="UDP-N-ACETYLGLUCOSAMINE--PEPTIDE N-ACETYLGLUCOSAMINYLTRANSFERASE 110 KDA SUBUNIT"/>
    <property type="match status" value="1"/>
</dbReference>
<feature type="domain" description="O-GlcNAc transferase C-terminal" evidence="10">
    <location>
        <begin position="274"/>
        <end position="424"/>
    </location>
</feature>
<dbReference type="InterPro" id="IPR011990">
    <property type="entry name" value="TPR-like_helical_dom_sf"/>
</dbReference>
<keyword evidence="7 8" id="KW-0802">TPR repeat</keyword>
<dbReference type="PANTHER" id="PTHR44998">
    <property type="match status" value="1"/>
</dbReference>
<keyword evidence="5" id="KW-0808">Transferase</keyword>
<protein>
    <recommendedName>
        <fullName evidence="3">protein O-GlcNAc transferase</fullName>
        <ecNumber evidence="3">2.4.1.255</ecNumber>
    </recommendedName>
</protein>
<keyword evidence="4" id="KW-0328">Glycosyltransferase</keyword>
<evidence type="ECO:0000256" key="4">
    <source>
        <dbReference type="ARBA" id="ARBA00022676"/>
    </source>
</evidence>
<dbReference type="Gene3D" id="3.40.50.11380">
    <property type="match status" value="1"/>
</dbReference>
<evidence type="ECO:0000256" key="3">
    <source>
        <dbReference type="ARBA" id="ARBA00011970"/>
    </source>
</evidence>
<comment type="pathway">
    <text evidence="1">Protein modification; protein glycosylation.</text>
</comment>
<evidence type="ECO:0000256" key="5">
    <source>
        <dbReference type="ARBA" id="ARBA00022679"/>
    </source>
</evidence>
<evidence type="ECO:0000259" key="10">
    <source>
        <dbReference type="Pfam" id="PF13844"/>
    </source>
</evidence>
<feature type="domain" description="O-GlcNAc transferase C-terminal" evidence="10">
    <location>
        <begin position="438"/>
        <end position="623"/>
    </location>
</feature>
<comment type="similarity">
    <text evidence="2">Belongs to the glycosyltransferase 41 family. O-GlcNAc transferase subfamily.</text>
</comment>
<dbReference type="Pfam" id="PF13181">
    <property type="entry name" value="TPR_8"/>
    <property type="match status" value="1"/>
</dbReference>
<dbReference type="SMART" id="SM00028">
    <property type="entry name" value="TPR"/>
    <property type="match status" value="4"/>
</dbReference>
<proteinExistence type="inferred from homology"/>
<dbReference type="Gene3D" id="1.25.40.10">
    <property type="entry name" value="Tetratricopeptide repeat domain"/>
    <property type="match status" value="2"/>
</dbReference>
<dbReference type="OrthoDB" id="146908at2"/>
<dbReference type="Pfam" id="PF13844">
    <property type="entry name" value="Glyco_transf_41"/>
    <property type="match status" value="2"/>
</dbReference>
<sequence length="648" mass="69974">MSSHKTPSAHSPRRPSPADLREAERTFAEAVDAARQGNFPRAVRLLARVEQRVPPSPPVAAFGRDLHVAKGNQAYATGDLRTALADFQASLRYDPGHPGVLLNIGNTLMKMDDLARAEEALSASLARHPDNPEAWLSLSAVLFRGEDTARAEQAGRRAAALAPNAPAVWFNQGTILKGAKALDPAMTAYRRATALKPDYAAATVGLIQAKQLACVWDGFDRDAAFLEGHADSVASVQAAMLLSHRVSPAARLAAARSFARTIPAAPATGRAGRKSGPVTIGYLSNDFRQHPVTHLLAEVLALHDRSRFTVAAYSYGPDDGSAARRRIRDGVDRFVDIDRLGSEEAAAAIRRDGVDILVDLKGYTGNARPEILARRPAPVQVSYLGYPGTTGADWIDYVVADPVVLPPELEPGFSEAVARLPGCVLPRDRRDLPDAPPSRSACGLPEDGFVLGCFNGAYKITPDVWSVWMGLLRDIPDAVLWLQKPVPEAERNLRQAVRDAGIAADRLLFAPWCETTAAHLARLHLADLVLDTLHYGAHTTASDALWAGVPVVTRLGDSFASRVAASLLQAAGLPDFIAGSIEEYARVVARWAGDRAGLQRVKEGLRAGRDRNPAFDMPAYTRRLEEAYGRMLETRRKGERPTSFTLPA</sequence>
<gene>
    <name evidence="11" type="ORF">DEW08_09790</name>
</gene>
<dbReference type="GO" id="GO:0097363">
    <property type="term" value="F:protein O-acetylglucosaminyltransferase activity"/>
    <property type="evidence" value="ECO:0007669"/>
    <property type="project" value="UniProtKB-EC"/>
</dbReference>
<dbReference type="EMBL" id="CP029353">
    <property type="protein sequence ID" value="AWK86493.1"/>
    <property type="molecule type" value="Genomic_DNA"/>
</dbReference>
<dbReference type="EC" id="2.4.1.255" evidence="3"/>
<dbReference type="RefSeq" id="WP_109326620.1">
    <property type="nucleotide sequence ID" value="NZ_CP029353.1"/>
</dbReference>
<evidence type="ECO:0000256" key="1">
    <source>
        <dbReference type="ARBA" id="ARBA00004922"/>
    </source>
</evidence>
<dbReference type="InterPro" id="IPR029489">
    <property type="entry name" value="OGT/SEC/SPY_C"/>
</dbReference>
<name>A0A2S2CPP2_9PROT</name>
<dbReference type="Gene3D" id="3.40.50.2000">
    <property type="entry name" value="Glycogen Phosphorylase B"/>
    <property type="match status" value="1"/>
</dbReference>
<evidence type="ECO:0000313" key="11">
    <source>
        <dbReference type="EMBL" id="AWK86493.1"/>
    </source>
</evidence>
<evidence type="ECO:0000256" key="7">
    <source>
        <dbReference type="ARBA" id="ARBA00022803"/>
    </source>
</evidence>
<evidence type="ECO:0000256" key="8">
    <source>
        <dbReference type="PROSITE-ProRule" id="PRU00339"/>
    </source>
</evidence>
<organism evidence="11 12">
    <name type="scientific">Azospirillum thermophilum</name>
    <dbReference type="NCBI Taxonomy" id="2202148"/>
    <lineage>
        <taxon>Bacteria</taxon>
        <taxon>Pseudomonadati</taxon>
        <taxon>Pseudomonadota</taxon>
        <taxon>Alphaproteobacteria</taxon>
        <taxon>Rhodospirillales</taxon>
        <taxon>Azospirillaceae</taxon>
        <taxon>Azospirillum</taxon>
    </lineage>
</organism>
<dbReference type="InterPro" id="IPR019734">
    <property type="entry name" value="TPR_rpt"/>
</dbReference>
<keyword evidence="12" id="KW-1185">Reference proteome</keyword>
<feature type="region of interest" description="Disordered" evidence="9">
    <location>
        <begin position="1"/>
        <end position="21"/>
    </location>
</feature>
<evidence type="ECO:0000256" key="9">
    <source>
        <dbReference type="SAM" id="MobiDB-lite"/>
    </source>
</evidence>
<dbReference type="AlphaFoldDB" id="A0A2S2CPP2"/>
<evidence type="ECO:0000313" key="12">
    <source>
        <dbReference type="Proteomes" id="UP000245629"/>
    </source>
</evidence>
<dbReference type="Proteomes" id="UP000245629">
    <property type="component" value="Chromosome 2"/>
</dbReference>
<dbReference type="PROSITE" id="PS50005">
    <property type="entry name" value="TPR"/>
    <property type="match status" value="2"/>
</dbReference>
<evidence type="ECO:0000256" key="2">
    <source>
        <dbReference type="ARBA" id="ARBA00005386"/>
    </source>
</evidence>
<dbReference type="KEGG" id="azz:DEW08_09790"/>
<feature type="repeat" description="TPR" evidence="8">
    <location>
        <begin position="166"/>
        <end position="199"/>
    </location>
</feature>
<reference evidence="12" key="1">
    <citation type="submission" date="2018-05" db="EMBL/GenBank/DDBJ databases">
        <title>Azospirillum thermophila sp. nov., a novel isolated from hot spring.</title>
        <authorList>
            <person name="Zhao Z."/>
        </authorList>
    </citation>
    <scope>NUCLEOTIDE SEQUENCE [LARGE SCALE GENOMIC DNA]</scope>
    <source>
        <strain evidence="12">CFH 70021</strain>
    </source>
</reference>
<feature type="repeat" description="TPR" evidence="8">
    <location>
        <begin position="98"/>
        <end position="131"/>
    </location>
</feature>
<dbReference type="Pfam" id="PF14559">
    <property type="entry name" value="TPR_19"/>
    <property type="match status" value="1"/>
</dbReference>
<evidence type="ECO:0000256" key="6">
    <source>
        <dbReference type="ARBA" id="ARBA00022737"/>
    </source>
</evidence>